<feature type="compositionally biased region" description="Low complexity" evidence="1">
    <location>
        <begin position="31"/>
        <end position="43"/>
    </location>
</feature>
<accession>A0A7H0FWX6</accession>
<keyword evidence="3" id="KW-1185">Reference proteome</keyword>
<dbReference type="Proteomes" id="UP000516018">
    <property type="component" value="Chromosome"/>
</dbReference>
<dbReference type="KEGG" id="lsx:H8B22_13915"/>
<protein>
    <submittedName>
        <fullName evidence="2">Uncharacterized protein</fullName>
    </submittedName>
</protein>
<reference evidence="2 3" key="1">
    <citation type="submission" date="2020-08" db="EMBL/GenBank/DDBJ databases">
        <title>Lysobacter sp. II4 sp. nov., isolated from soil.</title>
        <authorList>
            <person name="Woo C.Y."/>
            <person name="Kim J."/>
        </authorList>
    </citation>
    <scope>NUCLEOTIDE SEQUENCE [LARGE SCALE GENOMIC DNA]</scope>
    <source>
        <strain evidence="2 3">II4</strain>
    </source>
</reference>
<proteinExistence type="predicted"/>
<organism evidence="2 3">
    <name type="scientific">Agrilutibacter terrestris</name>
    <dbReference type="NCBI Taxonomy" id="2865112"/>
    <lineage>
        <taxon>Bacteria</taxon>
        <taxon>Pseudomonadati</taxon>
        <taxon>Pseudomonadota</taxon>
        <taxon>Gammaproteobacteria</taxon>
        <taxon>Lysobacterales</taxon>
        <taxon>Lysobacteraceae</taxon>
        <taxon>Agrilutibacter</taxon>
    </lineage>
</organism>
<dbReference type="EMBL" id="CP060820">
    <property type="protein sequence ID" value="QNP40542.1"/>
    <property type="molecule type" value="Genomic_DNA"/>
</dbReference>
<feature type="compositionally biased region" description="Basic and acidic residues" evidence="1">
    <location>
        <begin position="1"/>
        <end position="14"/>
    </location>
</feature>
<dbReference type="RefSeq" id="WP_187711983.1">
    <property type="nucleotide sequence ID" value="NZ_CP060820.1"/>
</dbReference>
<name>A0A7H0FWX6_9GAMM</name>
<dbReference type="AlphaFoldDB" id="A0A7H0FWX6"/>
<gene>
    <name evidence="2" type="ORF">H8B22_13915</name>
</gene>
<evidence type="ECO:0000313" key="2">
    <source>
        <dbReference type="EMBL" id="QNP40542.1"/>
    </source>
</evidence>
<evidence type="ECO:0000256" key="1">
    <source>
        <dbReference type="SAM" id="MobiDB-lite"/>
    </source>
</evidence>
<feature type="region of interest" description="Disordered" evidence="1">
    <location>
        <begin position="1"/>
        <end position="72"/>
    </location>
</feature>
<sequence length="275" mass="29357">MAEARARAAAHEQAARSARASAEAEAEMRARALAQRAAMAEHAAMTRDASAHATPSPSAPAGDASPASNTTTPRIAIPTEAALTPEQVDAAAPAETDEVDALLDRLRVGNIAFNAPQTINISETIRVRALVSPDEAAATLQAQVDAPGEQVVAPLKISKLMEARLTGDGFRIVPITATQQAVGSGVTTWEWEVTPETAGRHRLTLTVDAFVRMDGQSVAKTLRTFDHPIEVQVTAGQRIGGWLEEHGKWAWSTLLVPLWAWWTRRKKAKPDSAAT</sequence>
<evidence type="ECO:0000313" key="3">
    <source>
        <dbReference type="Proteomes" id="UP000516018"/>
    </source>
</evidence>
<feature type="compositionally biased region" description="Low complexity" evidence="1">
    <location>
        <begin position="51"/>
        <end position="68"/>
    </location>
</feature>